<feature type="binding site" evidence="8">
    <location>
        <position position="455"/>
    </location>
    <ligand>
        <name>Zn(2+)</name>
        <dbReference type="ChEBI" id="CHEBI:29105"/>
        <label>2</label>
    </ligand>
</feature>
<evidence type="ECO:0000256" key="2">
    <source>
        <dbReference type="ARBA" id="ARBA00022705"/>
    </source>
</evidence>
<keyword evidence="2 8" id="KW-0235">DNA replication</keyword>
<dbReference type="Proteomes" id="UP001551482">
    <property type="component" value="Unassembled WGS sequence"/>
</dbReference>
<evidence type="ECO:0000313" key="11">
    <source>
        <dbReference type="EMBL" id="MEU8137744.1"/>
    </source>
</evidence>
<protein>
    <recommendedName>
        <fullName evidence="8">Probable replication restart protein PriA</fullName>
    </recommendedName>
    <alternativeName>
        <fullName evidence="8">Putative ATP-dependent DNA helicase PriA</fullName>
    </alternativeName>
</protein>
<keyword evidence="11" id="KW-0378">Hydrolase</keyword>
<evidence type="ECO:0000256" key="1">
    <source>
        <dbReference type="ARBA" id="ARBA00022515"/>
    </source>
</evidence>
<keyword evidence="1 8" id="KW-0639">Primosome</keyword>
<evidence type="ECO:0000256" key="6">
    <source>
        <dbReference type="ARBA" id="ARBA00022840"/>
    </source>
</evidence>
<dbReference type="Gene3D" id="3.40.1440.60">
    <property type="entry name" value="PriA, 3(prime) DNA-binding domain"/>
    <property type="match status" value="1"/>
</dbReference>
<feature type="binding site" evidence="8">
    <location>
        <position position="458"/>
    </location>
    <ligand>
        <name>Zn(2+)</name>
        <dbReference type="ChEBI" id="CHEBI:29105"/>
        <label>2</label>
    </ligand>
</feature>
<feature type="binding site" evidence="8">
    <location>
        <position position="440"/>
    </location>
    <ligand>
        <name>Zn(2+)</name>
        <dbReference type="ChEBI" id="CHEBI:29105"/>
        <label>2</label>
    </ligand>
</feature>
<dbReference type="NCBIfam" id="NF011452">
    <property type="entry name" value="PRK14873.1-2"/>
    <property type="match status" value="1"/>
</dbReference>
<organism evidence="11 12">
    <name type="scientific">Streptodolium elevatio</name>
    <dbReference type="NCBI Taxonomy" id="3157996"/>
    <lineage>
        <taxon>Bacteria</taxon>
        <taxon>Bacillati</taxon>
        <taxon>Actinomycetota</taxon>
        <taxon>Actinomycetes</taxon>
        <taxon>Kitasatosporales</taxon>
        <taxon>Streptomycetaceae</taxon>
        <taxon>Streptodolium</taxon>
    </lineage>
</organism>
<dbReference type="HAMAP" id="MF_00983">
    <property type="entry name" value="PriA"/>
    <property type="match status" value="1"/>
</dbReference>
<dbReference type="InterPro" id="IPR042115">
    <property type="entry name" value="PriA_3primeBD_sf"/>
</dbReference>
<dbReference type="InterPro" id="IPR027417">
    <property type="entry name" value="P-loop_NTPase"/>
</dbReference>
<evidence type="ECO:0000256" key="9">
    <source>
        <dbReference type="SAM" id="MobiDB-lite"/>
    </source>
</evidence>
<comment type="subunit">
    <text evidence="8">Component of the replication restart primosome.</text>
</comment>
<keyword evidence="7 8" id="KW-0238">DNA-binding</keyword>
<dbReference type="RefSeq" id="WP_358360087.1">
    <property type="nucleotide sequence ID" value="NZ_JBEZFP010000098.1"/>
</dbReference>
<dbReference type="InterPro" id="IPR041222">
    <property type="entry name" value="PriA_3primeBD"/>
</dbReference>
<name>A0ABV3DPS0_9ACTN</name>
<sequence length="748" mass="79168">MGEHSAGDRPDDDSTAPAEQLEIAVAAARKAAKSAKPRKPPALAAELPVARVVVDKALSHLDQYFDYAVPETMAETAQPGVRVRVRFGGHAAGDRRRGGGLIDGIVVDRLAASDYSGPLARIERVLSPEPVLPARMLDLARAVADRYAGTLADVLSLALPPRHARVETEPAIDPLPAPGRPEPGSWARYADGPRLLEALAAGESPRTVWTALPGPTWPGEIALLLAAVLASGRGGIVVLPDGKAVARVDEAMEQLLGRGHHIALTAEVGPEERYRRWLAVSRGTVKAVVGTRAAMFAPVADLGLVALWDDGDTAHSELHAPQPHVREVLVMRALREQAAFLVGGLTTSVDAAQLVRSGWAQPVEADRARVREAAPLLRTVGDFDLARDDAARVARLPTMAWDVARRALESGPVLVQVPRRGYVPHAACLRCRASARCTACVGPLELTSSEGALVCSWCGRHEVGWRCAECGGAKLRANVVGARRTAEELGRAFPRVPVRTSGRDAVLATVPDVPALVVATPGAEPVAADGYAAALLLDGWLLLNRPDLRAGEEALRRWLGAASLVRPASEGGAVVIIAEPTLRAVQALVRWDPQGYARTELAERAELGLPPVSRMASVTGSPTAVAELMRLVRLPEGAETLGPVPAPPPRSPQAPANTRTSRARSKSAAARAAIERPPAPASDAPGLWTPGRQAPEPPPEERRERLLIRVAPGRGAELAAALKSAQALWMSRGPAETVWVRMDPLDIG</sequence>
<feature type="binding site" evidence="8">
    <location>
        <position position="470"/>
    </location>
    <ligand>
        <name>Zn(2+)</name>
        <dbReference type="ChEBI" id="CHEBI:29105"/>
        <label>1</label>
    </ligand>
</feature>
<evidence type="ECO:0000256" key="7">
    <source>
        <dbReference type="ARBA" id="ARBA00023125"/>
    </source>
</evidence>
<evidence type="ECO:0000256" key="4">
    <source>
        <dbReference type="ARBA" id="ARBA00022741"/>
    </source>
</evidence>
<feature type="binding site" evidence="8">
    <location>
        <position position="467"/>
    </location>
    <ligand>
        <name>Zn(2+)</name>
        <dbReference type="ChEBI" id="CHEBI:29105"/>
        <label>1</label>
    </ligand>
</feature>
<dbReference type="EMBL" id="JBEZFP010000098">
    <property type="protein sequence ID" value="MEU8137744.1"/>
    <property type="molecule type" value="Genomic_DNA"/>
</dbReference>
<feature type="binding site" evidence="8">
    <location>
        <position position="431"/>
    </location>
    <ligand>
        <name>Zn(2+)</name>
        <dbReference type="ChEBI" id="CHEBI:29105"/>
        <label>1</label>
    </ligand>
</feature>
<keyword evidence="12" id="KW-1185">Reference proteome</keyword>
<keyword evidence="5 8" id="KW-0862">Zinc</keyword>
<keyword evidence="3 8" id="KW-0479">Metal-binding</keyword>
<comment type="function">
    <text evidence="8">Initiates the restart of stalled replication forks, which reloads the replicative helicase on sites other than the origin of replication. Recognizes and binds to abandoned replication forks and remodels them to uncover a helicase loading site. Promotes assembly of the primosome at these replication forks.</text>
</comment>
<evidence type="ECO:0000256" key="3">
    <source>
        <dbReference type="ARBA" id="ARBA00022723"/>
    </source>
</evidence>
<dbReference type="InterPro" id="IPR005259">
    <property type="entry name" value="PriA"/>
</dbReference>
<dbReference type="PANTHER" id="PTHR30580">
    <property type="entry name" value="PRIMOSOMAL PROTEIN N"/>
    <property type="match status" value="1"/>
</dbReference>
<proteinExistence type="inferred from homology"/>
<dbReference type="Gene3D" id="3.40.50.300">
    <property type="entry name" value="P-loop containing nucleotide triphosphate hydrolases"/>
    <property type="match status" value="1"/>
</dbReference>
<feature type="domain" description="Primosomal protein N' 3' DNA-binding" evidence="10">
    <location>
        <begin position="51"/>
        <end position="160"/>
    </location>
</feature>
<gene>
    <name evidence="8" type="primary">priA</name>
    <name evidence="11" type="ORF">AB0C36_30045</name>
</gene>
<evidence type="ECO:0000256" key="5">
    <source>
        <dbReference type="ARBA" id="ARBA00022833"/>
    </source>
</evidence>
<dbReference type="GO" id="GO:0016787">
    <property type="term" value="F:hydrolase activity"/>
    <property type="evidence" value="ECO:0007669"/>
    <property type="project" value="UniProtKB-KW"/>
</dbReference>
<evidence type="ECO:0000259" key="10">
    <source>
        <dbReference type="Pfam" id="PF17764"/>
    </source>
</evidence>
<evidence type="ECO:0000256" key="8">
    <source>
        <dbReference type="HAMAP-Rule" id="MF_00983"/>
    </source>
</evidence>
<comment type="caution">
    <text evidence="8">As this protein does not have any detectable helicase domains, it probably does not have helicase activity.</text>
</comment>
<keyword evidence="6 8" id="KW-0067">ATP-binding</keyword>
<feature type="region of interest" description="Disordered" evidence="9">
    <location>
        <begin position="638"/>
        <end position="701"/>
    </location>
</feature>
<accession>A0ABV3DPS0</accession>
<dbReference type="Pfam" id="PF17764">
    <property type="entry name" value="PriA_3primeBD"/>
    <property type="match status" value="1"/>
</dbReference>
<feature type="binding site" evidence="8">
    <location>
        <position position="437"/>
    </location>
    <ligand>
        <name>Zn(2+)</name>
        <dbReference type="ChEBI" id="CHEBI:29105"/>
        <label>2</label>
    </ligand>
</feature>
<keyword evidence="4 8" id="KW-0547">Nucleotide-binding</keyword>
<comment type="similarity">
    <text evidence="8">Belongs to the helicase family. PriA subfamily.</text>
</comment>
<dbReference type="PANTHER" id="PTHR30580:SF0">
    <property type="entry name" value="PRIMOSOMAL PROTEIN N"/>
    <property type="match status" value="1"/>
</dbReference>
<feature type="binding site" evidence="8">
    <location>
        <position position="428"/>
    </location>
    <ligand>
        <name>Zn(2+)</name>
        <dbReference type="ChEBI" id="CHEBI:29105"/>
        <label>1</label>
    </ligand>
</feature>
<comment type="cofactor">
    <cofactor evidence="8">
        <name>Zn(2+)</name>
        <dbReference type="ChEBI" id="CHEBI:29105"/>
    </cofactor>
    <text evidence="8">Binds 2 zinc ions per subunit.</text>
</comment>
<evidence type="ECO:0000313" key="12">
    <source>
        <dbReference type="Proteomes" id="UP001551482"/>
    </source>
</evidence>
<comment type="caution">
    <text evidence="11">The sequence shown here is derived from an EMBL/GenBank/DDBJ whole genome shotgun (WGS) entry which is preliminary data.</text>
</comment>
<reference evidence="11 12" key="1">
    <citation type="submission" date="2024-06" db="EMBL/GenBank/DDBJ databases">
        <title>The Natural Products Discovery Center: Release of the First 8490 Sequenced Strains for Exploring Actinobacteria Biosynthetic Diversity.</title>
        <authorList>
            <person name="Kalkreuter E."/>
            <person name="Kautsar S.A."/>
            <person name="Yang D."/>
            <person name="Bader C.D."/>
            <person name="Teijaro C.N."/>
            <person name="Fluegel L."/>
            <person name="Davis C.M."/>
            <person name="Simpson J.R."/>
            <person name="Lauterbach L."/>
            <person name="Steele A.D."/>
            <person name="Gui C."/>
            <person name="Meng S."/>
            <person name="Li G."/>
            <person name="Viehrig K."/>
            <person name="Ye F."/>
            <person name="Su P."/>
            <person name="Kiefer A.F."/>
            <person name="Nichols A."/>
            <person name="Cepeda A.J."/>
            <person name="Yan W."/>
            <person name="Fan B."/>
            <person name="Jiang Y."/>
            <person name="Adhikari A."/>
            <person name="Zheng C.-J."/>
            <person name="Schuster L."/>
            <person name="Cowan T.M."/>
            <person name="Smanski M.J."/>
            <person name="Chevrette M.G."/>
            <person name="De Carvalho L.P.S."/>
            <person name="Shen B."/>
        </authorList>
    </citation>
    <scope>NUCLEOTIDE SEQUENCE [LARGE SCALE GENOMIC DNA]</scope>
    <source>
        <strain evidence="11 12">NPDC048946</strain>
    </source>
</reference>
<feature type="compositionally biased region" description="Low complexity" evidence="9">
    <location>
        <begin position="666"/>
        <end position="676"/>
    </location>
</feature>